<evidence type="ECO:0000313" key="2">
    <source>
        <dbReference type="EMBL" id="PVU85342.1"/>
    </source>
</evidence>
<organism evidence="2 3">
    <name type="scientific">Furculomyces boomerangus</name>
    <dbReference type="NCBI Taxonomy" id="61424"/>
    <lineage>
        <taxon>Eukaryota</taxon>
        <taxon>Fungi</taxon>
        <taxon>Fungi incertae sedis</taxon>
        <taxon>Zoopagomycota</taxon>
        <taxon>Kickxellomycotina</taxon>
        <taxon>Harpellomycetes</taxon>
        <taxon>Harpellales</taxon>
        <taxon>Harpellaceae</taxon>
        <taxon>Furculomyces</taxon>
    </lineage>
</organism>
<dbReference type="Proteomes" id="UP000245699">
    <property type="component" value="Unassembled WGS sequence"/>
</dbReference>
<feature type="region of interest" description="Disordered" evidence="1">
    <location>
        <begin position="483"/>
        <end position="503"/>
    </location>
</feature>
<feature type="compositionally biased region" description="Basic and acidic residues" evidence="1">
    <location>
        <begin position="29"/>
        <end position="52"/>
    </location>
</feature>
<feature type="compositionally biased region" description="Polar residues" evidence="1">
    <location>
        <begin position="196"/>
        <end position="223"/>
    </location>
</feature>
<feature type="compositionally biased region" description="Polar residues" evidence="1">
    <location>
        <begin position="134"/>
        <end position="144"/>
    </location>
</feature>
<feature type="compositionally biased region" description="Basic and acidic residues" evidence="1">
    <location>
        <begin position="597"/>
        <end position="612"/>
    </location>
</feature>
<dbReference type="EMBL" id="MBFT01001096">
    <property type="protein sequence ID" value="PVU85342.1"/>
    <property type="molecule type" value="Genomic_DNA"/>
</dbReference>
<feature type="region of interest" description="Disordered" evidence="1">
    <location>
        <begin position="132"/>
        <end position="157"/>
    </location>
</feature>
<dbReference type="AlphaFoldDB" id="A0A2T9XZ24"/>
<feature type="compositionally biased region" description="Polar residues" evidence="1">
    <location>
        <begin position="547"/>
        <end position="566"/>
    </location>
</feature>
<reference evidence="2 3" key="1">
    <citation type="journal article" date="2018" name="MBio">
        <title>Comparative Genomics Reveals the Core Gene Toolbox for the Fungus-Insect Symbiosis.</title>
        <authorList>
            <person name="Wang Y."/>
            <person name="Stata M."/>
            <person name="Wang W."/>
            <person name="Stajich J.E."/>
            <person name="White M.M."/>
            <person name="Moncalvo J.M."/>
        </authorList>
    </citation>
    <scope>NUCLEOTIDE SEQUENCE [LARGE SCALE GENOMIC DNA]</scope>
    <source>
        <strain evidence="2 3">AUS-77-4</strain>
    </source>
</reference>
<feature type="compositionally biased region" description="Basic residues" evidence="1">
    <location>
        <begin position="289"/>
        <end position="299"/>
    </location>
</feature>
<sequence length="1135" mass="130857">MNSEVERNNNFSIYNKRNFSTPSLSTKKYTKEVRSKKVGGDAHISYPDKKVEGGYVSSEDNDGSGSDDSVYNPKQSYDYKISDIPFANKHFNPEFIKSVDSLQFNHIGINEMYDLVGIYPRSNTLDPPTGQFRVHQQPQTSYPKTQDPGHKWTQTNRNSLYTSGTTMVNSTDIINQGYKQRSQTVYSPNLVKSFYSPKSQPRQDSHNYTSLNRSQSAYPNNFSTRNVPDFKTFSQNMRYDDQSSYHHTTLNQFIKNGDLAGTDYFDVLKNIGYLRNSGTYKSFDNTKTKQQKKPIPKQKRNTDNNVDPIDHRSGQIRTIQIGNKFVRKPKPEPSLQNDVEGYGNQNGSLRLERLTINTSRDSKLIVPEGIGSEKKKKVMRRSKSLKISQKRRPAINKKPEYVATPPRSGFLENQSPIKSTNYTLNQTTYINVENLISDIKSPLMFHEFKESLTESPKTVTVSSTKSTANIKFPIIFSAENINEQPNLPSPKHNGLVESKPNPDSTNLLTLTSLEDLSLPNELPAITANTENQHFDEFVHSTNHKKVSGNTIGTITRNIKQEQIPTSTKKDEDTNNNSLYFSTKNPTKIEEKEDDVEASDKVETNKQSIEKKGLNTTKSKQRADDDQGKSRSTTIVCSQNNTSTKQSYKDKNYMDSVEDSLKLYYFSSTKSLKDEKIKETNNVVECEKLDINKHNQVLNKENLEIVKQNESSINEETQKQESNIQEKSNPNQEFFTRDMLILCGQLEINLARETEKNNETKTNNSDTINDSVENTNQNMMDLDNKDIISYASSKITSPQKQLQLMFTKLVILVRQRIVQSKEISLKMGNVNINMENRFTDKEYFDSIVLVYEYFSVFHMKFVYPMLYENMKLFIEENDAEYFRNRIENKQKSNETNTLDIFKGQLSNDNKYMSKPTVTNSILQFSFEIDKHSLEFESLLVANYQTIQQLQEKTKKKSVGTANKLLNKIRNRSTKIIENYHQNTIFENLKDDSQSIDIWKCWITEEINNVLKKLTVLFSLLTNINDIKHRNVVHTICTKLFAAKDMLEKISPLFGKSDIIKYISERETTLVKVYECTRFVLDLMSGSEKLERLDEGKHRQEKNDIRSESLARQKKPETKYNVSQLVVDIREHIYKNI</sequence>
<evidence type="ECO:0000256" key="1">
    <source>
        <dbReference type="SAM" id="MobiDB-lite"/>
    </source>
</evidence>
<proteinExistence type="predicted"/>
<keyword evidence="3" id="KW-1185">Reference proteome</keyword>
<feature type="region of interest" description="Disordered" evidence="1">
    <location>
        <begin position="1091"/>
        <end position="1114"/>
    </location>
</feature>
<feature type="region of interest" description="Disordered" evidence="1">
    <location>
        <begin position="539"/>
        <end position="634"/>
    </location>
</feature>
<feature type="region of interest" description="Disordered" evidence="1">
    <location>
        <begin position="16"/>
        <end position="74"/>
    </location>
</feature>
<feature type="compositionally biased region" description="Polar residues" evidence="1">
    <location>
        <begin position="574"/>
        <end position="585"/>
    </location>
</feature>
<accession>A0A2T9XZ24</accession>
<protein>
    <submittedName>
        <fullName evidence="2">Uncharacterized protein</fullName>
    </submittedName>
</protein>
<feature type="region of interest" description="Disordered" evidence="1">
    <location>
        <begin position="195"/>
        <end position="223"/>
    </location>
</feature>
<feature type="region of interest" description="Disordered" evidence="1">
    <location>
        <begin position="282"/>
        <end position="312"/>
    </location>
</feature>
<evidence type="ECO:0000313" key="3">
    <source>
        <dbReference type="Proteomes" id="UP000245699"/>
    </source>
</evidence>
<feature type="compositionally biased region" description="Polar residues" evidence="1">
    <location>
        <begin position="16"/>
        <end position="27"/>
    </location>
</feature>
<gene>
    <name evidence="2" type="ORF">BB559_007079</name>
</gene>
<feature type="region of interest" description="Disordered" evidence="1">
    <location>
        <begin position="709"/>
        <end position="729"/>
    </location>
</feature>
<comment type="caution">
    <text evidence="2">The sequence shown here is derived from an EMBL/GenBank/DDBJ whole genome shotgun (WGS) entry which is preliminary data.</text>
</comment>
<name>A0A2T9XZ24_9FUNG</name>